<keyword evidence="1 2" id="KW-0732">Signal</keyword>
<proteinExistence type="predicted"/>
<dbReference type="PROSITE" id="PS51034">
    <property type="entry name" value="ZP_2"/>
    <property type="match status" value="1"/>
</dbReference>
<dbReference type="PANTHER" id="PTHR22907">
    <property type="entry name" value="GH04558P"/>
    <property type="match status" value="1"/>
</dbReference>
<feature type="domain" description="ZP" evidence="3">
    <location>
        <begin position="1"/>
        <end position="163"/>
    </location>
</feature>
<dbReference type="AlphaFoldDB" id="A0A0N4V9F0"/>
<protein>
    <submittedName>
        <fullName evidence="6">ZP domain-containing protein</fullName>
    </submittedName>
</protein>
<reference evidence="4 5" key="2">
    <citation type="submission" date="2018-10" db="EMBL/GenBank/DDBJ databases">
        <authorList>
            <consortium name="Pathogen Informatics"/>
        </authorList>
    </citation>
    <scope>NUCLEOTIDE SEQUENCE [LARGE SCALE GENOMIC DNA]</scope>
</reference>
<feature type="chain" id="PRO_5043122755" evidence="2">
    <location>
        <begin position="19"/>
        <end position="169"/>
    </location>
</feature>
<dbReference type="WBParaSite" id="EVEC_0000706101-mRNA-1">
    <property type="protein sequence ID" value="EVEC_0000706101-mRNA-1"/>
    <property type="gene ID" value="EVEC_0000706101"/>
</dbReference>
<dbReference type="InterPro" id="IPR051962">
    <property type="entry name" value="Cuticlin"/>
</dbReference>
<organism evidence="6">
    <name type="scientific">Enterobius vermicularis</name>
    <name type="common">Human pinworm</name>
    <dbReference type="NCBI Taxonomy" id="51028"/>
    <lineage>
        <taxon>Eukaryota</taxon>
        <taxon>Metazoa</taxon>
        <taxon>Ecdysozoa</taxon>
        <taxon>Nematoda</taxon>
        <taxon>Chromadorea</taxon>
        <taxon>Rhabditida</taxon>
        <taxon>Spirurina</taxon>
        <taxon>Oxyuridomorpha</taxon>
        <taxon>Oxyuroidea</taxon>
        <taxon>Oxyuridae</taxon>
        <taxon>Enterobius</taxon>
    </lineage>
</organism>
<dbReference type="PANTHER" id="PTHR22907:SF60">
    <property type="entry name" value="CUTICLIN-3"/>
    <property type="match status" value="1"/>
</dbReference>
<name>A0A0N4V9F0_ENTVE</name>
<gene>
    <name evidence="4" type="ORF">EVEC_LOCUS6582</name>
</gene>
<dbReference type="Pfam" id="PF25301">
    <property type="entry name" value="CUT_C"/>
    <property type="match status" value="1"/>
</dbReference>
<evidence type="ECO:0000313" key="5">
    <source>
        <dbReference type="Proteomes" id="UP000274131"/>
    </source>
</evidence>
<evidence type="ECO:0000256" key="2">
    <source>
        <dbReference type="SAM" id="SignalP"/>
    </source>
</evidence>
<evidence type="ECO:0000313" key="4">
    <source>
        <dbReference type="EMBL" id="VDD91831.1"/>
    </source>
</evidence>
<dbReference type="InterPro" id="IPR001507">
    <property type="entry name" value="ZP_dom"/>
</dbReference>
<accession>A0A0N4V9F0</accession>
<dbReference type="EMBL" id="UXUI01008570">
    <property type="protein sequence ID" value="VDD91831.1"/>
    <property type="molecule type" value="Genomic_DNA"/>
</dbReference>
<evidence type="ECO:0000259" key="3">
    <source>
        <dbReference type="PROSITE" id="PS51034"/>
    </source>
</evidence>
<reference evidence="6" key="1">
    <citation type="submission" date="2017-02" db="UniProtKB">
        <authorList>
            <consortium name="WormBaseParasite"/>
        </authorList>
    </citation>
    <scope>IDENTIFICATION</scope>
</reference>
<dbReference type="InterPro" id="IPR057475">
    <property type="entry name" value="CUT_C"/>
</dbReference>
<dbReference type="OrthoDB" id="5775605at2759"/>
<dbReference type="Proteomes" id="UP000274131">
    <property type="component" value="Unassembled WGS sequence"/>
</dbReference>
<feature type="signal peptide" evidence="2">
    <location>
        <begin position="1"/>
        <end position="18"/>
    </location>
</feature>
<evidence type="ECO:0000256" key="1">
    <source>
        <dbReference type="ARBA" id="ARBA00022729"/>
    </source>
</evidence>
<keyword evidence="5" id="KW-1185">Reference proteome</keyword>
<sequence length="169" mass="18765">MMKAILLLLLTLTVCNQAVKIPEKLASKTVVEPEAQCTFTVHKGGPNGPVISGTNLYSELYYKITCEKEKGYCLRVSNCTVSGEGASEKPYQVIDDNGCTTEPSLFEHVQYENDFTAGIYNPLPVRFRGTSGSVNFFCTTSLVALNRNGKCERRLCTWNEYSKKANTKQ</sequence>
<evidence type="ECO:0000313" key="6">
    <source>
        <dbReference type="WBParaSite" id="EVEC_0000706101-mRNA-1"/>
    </source>
</evidence>